<dbReference type="InterPro" id="IPR000215">
    <property type="entry name" value="Serpin_fam"/>
</dbReference>
<accession>A0A6G0TGA5</accession>
<dbReference type="InterPro" id="IPR042185">
    <property type="entry name" value="Serpin_sf_2"/>
</dbReference>
<keyword evidence="7" id="KW-1185">Reference proteome</keyword>
<feature type="domain" description="Serpin" evidence="5">
    <location>
        <begin position="61"/>
        <end position="421"/>
    </location>
</feature>
<evidence type="ECO:0000313" key="7">
    <source>
        <dbReference type="Proteomes" id="UP000475862"/>
    </source>
</evidence>
<protein>
    <recommendedName>
        <fullName evidence="5">Serpin domain-containing protein</fullName>
    </recommendedName>
</protein>
<reference evidence="6 7" key="1">
    <citation type="submission" date="2019-08" db="EMBL/GenBank/DDBJ databases">
        <title>The genome of the soybean aphid Biotype 1, its phylome, world population structure and adaptation to the North American continent.</title>
        <authorList>
            <person name="Giordano R."/>
            <person name="Donthu R.K."/>
            <person name="Hernandez A.G."/>
            <person name="Wright C.L."/>
            <person name="Zimin A.V."/>
        </authorList>
    </citation>
    <scope>NUCLEOTIDE SEQUENCE [LARGE SCALE GENOMIC DNA]</scope>
    <source>
        <tissue evidence="6">Whole aphids</tissue>
    </source>
</reference>
<dbReference type="SUPFAM" id="SSF56574">
    <property type="entry name" value="Serpins"/>
    <property type="match status" value="1"/>
</dbReference>
<evidence type="ECO:0000256" key="2">
    <source>
        <dbReference type="ARBA" id="ARBA00022690"/>
    </source>
</evidence>
<comment type="similarity">
    <text evidence="1 4">Belongs to the serpin family.</text>
</comment>
<comment type="caution">
    <text evidence="6">The sequence shown here is derived from an EMBL/GenBank/DDBJ whole genome shotgun (WGS) entry which is preliminary data.</text>
</comment>
<dbReference type="PANTHER" id="PTHR11461">
    <property type="entry name" value="SERINE PROTEASE INHIBITOR, SERPIN"/>
    <property type="match status" value="1"/>
</dbReference>
<dbReference type="GO" id="GO:0005615">
    <property type="term" value="C:extracellular space"/>
    <property type="evidence" value="ECO:0007669"/>
    <property type="project" value="InterPro"/>
</dbReference>
<dbReference type="EMBL" id="VYZN01000040">
    <property type="protein sequence ID" value="KAE9532038.1"/>
    <property type="molecule type" value="Genomic_DNA"/>
</dbReference>
<dbReference type="Gene3D" id="2.10.310.10">
    <property type="entry name" value="Serpins superfamily"/>
    <property type="match status" value="1"/>
</dbReference>
<dbReference type="InterPro" id="IPR023795">
    <property type="entry name" value="Serpin_CS"/>
</dbReference>
<keyword evidence="2" id="KW-0646">Protease inhibitor</keyword>
<dbReference type="Gene3D" id="2.30.39.10">
    <property type="entry name" value="Alpha-1-antitrypsin, domain 1"/>
    <property type="match status" value="1"/>
</dbReference>
<name>A0A6G0TGA5_APHGL</name>
<dbReference type="Pfam" id="PF00079">
    <property type="entry name" value="Serpin"/>
    <property type="match status" value="2"/>
</dbReference>
<dbReference type="PROSITE" id="PS00284">
    <property type="entry name" value="SERPIN"/>
    <property type="match status" value="1"/>
</dbReference>
<sequence length="428" mass="47169">MIETYVDLIFCSAVGAHNYVLRRGEIADSCSSGSVFVGVSFGMDQLDGRNPGSSIQQQSGASSVQRHYSKGRDNLVLAPFGVATNVAMMLEGLQGRAAEEVTTLFRLQAKEVRQQLRRGFKMIFDTFGDDSDGDFAGSYNKASVTSSRVMPSSYINRLSKYYQANVTTIRSENSNNSLSDILELRSDTGIISHWKDYQKLATYTYLSYQPSAPFTKSDGSVVYVPMIPQTGMFKIGYVPQLKCLAAELMFETDKVSMLIMMPDDVNGSELMIERLSKDNYLDILDSLGYQNTEVLLPQLAAFTNGLDLEPFFKKLGVKAAFNQTVSDNADNNNKTSSTSRDHASKFPVVTLVSMKQNAYFSMSFITINSVGSVGTKLGIRSSGSRQKRGIATKVVFDRPFVFFVYNKLTGLIMLAGKITNPTQVPTTS</sequence>
<dbReference type="SMART" id="SM00093">
    <property type="entry name" value="SERPIN"/>
    <property type="match status" value="1"/>
</dbReference>
<proteinExistence type="inferred from homology"/>
<dbReference type="GO" id="GO:0004867">
    <property type="term" value="F:serine-type endopeptidase inhibitor activity"/>
    <property type="evidence" value="ECO:0007669"/>
    <property type="project" value="UniProtKB-KW"/>
</dbReference>
<dbReference type="InterPro" id="IPR036186">
    <property type="entry name" value="Serpin_sf"/>
</dbReference>
<dbReference type="PANTHER" id="PTHR11461:SF211">
    <property type="entry name" value="GH10112P-RELATED"/>
    <property type="match status" value="1"/>
</dbReference>
<dbReference type="Gene3D" id="3.30.497.10">
    <property type="entry name" value="Antithrombin, subunit I, domain 2"/>
    <property type="match status" value="1"/>
</dbReference>
<dbReference type="AlphaFoldDB" id="A0A6G0TGA5"/>
<organism evidence="6 7">
    <name type="scientific">Aphis glycines</name>
    <name type="common">Soybean aphid</name>
    <dbReference type="NCBI Taxonomy" id="307491"/>
    <lineage>
        <taxon>Eukaryota</taxon>
        <taxon>Metazoa</taxon>
        <taxon>Ecdysozoa</taxon>
        <taxon>Arthropoda</taxon>
        <taxon>Hexapoda</taxon>
        <taxon>Insecta</taxon>
        <taxon>Pterygota</taxon>
        <taxon>Neoptera</taxon>
        <taxon>Paraneoptera</taxon>
        <taxon>Hemiptera</taxon>
        <taxon>Sternorrhyncha</taxon>
        <taxon>Aphidomorpha</taxon>
        <taxon>Aphidoidea</taxon>
        <taxon>Aphididae</taxon>
        <taxon>Aphidini</taxon>
        <taxon>Aphis</taxon>
        <taxon>Aphis</taxon>
    </lineage>
</organism>
<evidence type="ECO:0000256" key="1">
    <source>
        <dbReference type="ARBA" id="ARBA00009500"/>
    </source>
</evidence>
<evidence type="ECO:0000256" key="4">
    <source>
        <dbReference type="RuleBase" id="RU000411"/>
    </source>
</evidence>
<evidence type="ECO:0000259" key="5">
    <source>
        <dbReference type="SMART" id="SM00093"/>
    </source>
</evidence>
<evidence type="ECO:0000313" key="6">
    <source>
        <dbReference type="EMBL" id="KAE9532038.1"/>
    </source>
</evidence>
<evidence type="ECO:0000256" key="3">
    <source>
        <dbReference type="ARBA" id="ARBA00022900"/>
    </source>
</evidence>
<dbReference type="InterPro" id="IPR042178">
    <property type="entry name" value="Serpin_sf_1"/>
</dbReference>
<dbReference type="InterPro" id="IPR023796">
    <property type="entry name" value="Serpin_dom"/>
</dbReference>
<dbReference type="Proteomes" id="UP000475862">
    <property type="component" value="Unassembled WGS sequence"/>
</dbReference>
<keyword evidence="3" id="KW-0722">Serine protease inhibitor</keyword>
<dbReference type="OrthoDB" id="671595at2759"/>
<gene>
    <name evidence="6" type="ORF">AGLY_010240</name>
</gene>